<dbReference type="GO" id="GO:0005737">
    <property type="term" value="C:cytoplasm"/>
    <property type="evidence" value="ECO:0007669"/>
    <property type="project" value="InterPro"/>
</dbReference>
<dbReference type="Proteomes" id="UP000285575">
    <property type="component" value="Unassembled WGS sequence"/>
</dbReference>
<dbReference type="CDD" id="cd16916">
    <property type="entry name" value="HATPase_CheA-like"/>
    <property type="match status" value="1"/>
</dbReference>
<dbReference type="Gene3D" id="1.10.287.560">
    <property type="entry name" value="Histidine kinase CheA-like, homodimeric domain"/>
    <property type="match status" value="1"/>
</dbReference>
<evidence type="ECO:0000259" key="16">
    <source>
        <dbReference type="PROSITE" id="PS50894"/>
    </source>
</evidence>
<dbReference type="InterPro" id="IPR036061">
    <property type="entry name" value="CheW-like_dom_sf"/>
</dbReference>
<dbReference type="GO" id="GO:0006935">
    <property type="term" value="P:chemotaxis"/>
    <property type="evidence" value="ECO:0007669"/>
    <property type="project" value="UniProtKB-KW"/>
</dbReference>
<dbReference type="GO" id="GO:0000155">
    <property type="term" value="F:phosphorelay sensor kinase activity"/>
    <property type="evidence" value="ECO:0007669"/>
    <property type="project" value="InterPro"/>
</dbReference>
<dbReference type="SUPFAM" id="SSF55874">
    <property type="entry name" value="ATPase domain of HSP90 chaperone/DNA topoisomerase II/histidine kinase"/>
    <property type="match status" value="1"/>
</dbReference>
<proteinExistence type="predicted"/>
<evidence type="ECO:0000259" key="15">
    <source>
        <dbReference type="PROSITE" id="PS50851"/>
    </source>
</evidence>
<evidence type="ECO:0000256" key="3">
    <source>
        <dbReference type="ARBA" id="ARBA00021495"/>
    </source>
</evidence>
<dbReference type="InterPro" id="IPR002545">
    <property type="entry name" value="CheW-lke_dom"/>
</dbReference>
<feature type="region of interest" description="Disordered" evidence="13">
    <location>
        <begin position="733"/>
        <end position="767"/>
    </location>
</feature>
<dbReference type="InterPro" id="IPR003594">
    <property type="entry name" value="HATPase_dom"/>
</dbReference>
<dbReference type="SUPFAM" id="SSF50341">
    <property type="entry name" value="CheW-like"/>
    <property type="match status" value="1"/>
</dbReference>
<keyword evidence="4" id="KW-0145">Chemotaxis</keyword>
<dbReference type="Pfam" id="PF02518">
    <property type="entry name" value="HATPase_c"/>
    <property type="match status" value="1"/>
</dbReference>
<dbReference type="OrthoDB" id="9803176at2"/>
<dbReference type="SUPFAM" id="SSF47226">
    <property type="entry name" value="Histidine-containing phosphotransfer domain, HPT domain"/>
    <property type="match status" value="1"/>
</dbReference>
<name>A0A437RQG5_9BURK</name>
<dbReference type="CDD" id="cd00731">
    <property type="entry name" value="CheA_reg"/>
    <property type="match status" value="1"/>
</dbReference>
<evidence type="ECO:0000256" key="2">
    <source>
        <dbReference type="ARBA" id="ARBA00012438"/>
    </source>
</evidence>
<evidence type="ECO:0000259" key="14">
    <source>
        <dbReference type="PROSITE" id="PS50109"/>
    </source>
</evidence>
<keyword evidence="5 12" id="KW-0597">Phosphoprotein</keyword>
<evidence type="ECO:0000256" key="4">
    <source>
        <dbReference type="ARBA" id="ARBA00022500"/>
    </source>
</evidence>
<dbReference type="SMART" id="SM00387">
    <property type="entry name" value="HATPase_c"/>
    <property type="match status" value="1"/>
</dbReference>
<comment type="catalytic activity">
    <reaction evidence="1">
        <text>ATP + protein L-histidine = ADP + protein N-phospho-L-histidine.</text>
        <dbReference type="EC" id="2.7.13.3"/>
    </reaction>
</comment>
<comment type="caution">
    <text evidence="17">The sequence shown here is derived from an EMBL/GenBank/DDBJ whole genome shotgun (WGS) entry which is preliminary data.</text>
</comment>
<keyword evidence="18" id="KW-1185">Reference proteome</keyword>
<dbReference type="Gene3D" id="1.20.120.160">
    <property type="entry name" value="HPT domain"/>
    <property type="match status" value="1"/>
</dbReference>
<dbReference type="Gene3D" id="2.30.30.40">
    <property type="entry name" value="SH3 Domains"/>
    <property type="match status" value="1"/>
</dbReference>
<gene>
    <name evidence="17" type="ORF">EOE66_00070</name>
</gene>
<reference evidence="17 18" key="1">
    <citation type="submission" date="2019-01" db="EMBL/GenBank/DDBJ databases">
        <authorList>
            <person name="Chen W.-M."/>
        </authorList>
    </citation>
    <scope>NUCLEOTIDE SEQUENCE [LARGE SCALE GENOMIC DNA]</scope>
    <source>
        <strain evidence="17 18">KYPY4</strain>
    </source>
</reference>
<dbReference type="InterPro" id="IPR036890">
    <property type="entry name" value="HATPase_C_sf"/>
</dbReference>
<keyword evidence="10" id="KW-0902">Two-component regulatory system</keyword>
<feature type="domain" description="CheW-like" evidence="15">
    <location>
        <begin position="602"/>
        <end position="735"/>
    </location>
</feature>
<organism evidence="17 18">
    <name type="scientific">Rubrivivax rivuli</name>
    <dbReference type="NCBI Taxonomy" id="1862385"/>
    <lineage>
        <taxon>Bacteria</taxon>
        <taxon>Pseudomonadati</taxon>
        <taxon>Pseudomonadota</taxon>
        <taxon>Betaproteobacteria</taxon>
        <taxon>Burkholderiales</taxon>
        <taxon>Sphaerotilaceae</taxon>
        <taxon>Rubrivivax</taxon>
    </lineage>
</organism>
<comment type="function">
    <text evidence="11">Involved in the transmission of sensory signals from the chemoreceptors to the flagellar motors. CheA is autophosphorylated; it can transfer its phosphate group to either CheB or CheY.</text>
</comment>
<evidence type="ECO:0000256" key="11">
    <source>
        <dbReference type="ARBA" id="ARBA00035100"/>
    </source>
</evidence>
<dbReference type="AlphaFoldDB" id="A0A437RQG5"/>
<protein>
    <recommendedName>
        <fullName evidence="3">Chemotaxis protein CheA</fullName>
        <ecNumber evidence="2">2.7.13.3</ecNumber>
    </recommendedName>
</protein>
<dbReference type="PANTHER" id="PTHR43395:SF10">
    <property type="entry name" value="CHEMOTAXIS PROTEIN CHEA"/>
    <property type="match status" value="1"/>
</dbReference>
<evidence type="ECO:0000256" key="12">
    <source>
        <dbReference type="PROSITE-ProRule" id="PRU00110"/>
    </source>
</evidence>
<feature type="compositionally biased region" description="Polar residues" evidence="13">
    <location>
        <begin position="754"/>
        <end position="767"/>
    </location>
</feature>
<evidence type="ECO:0000313" key="18">
    <source>
        <dbReference type="Proteomes" id="UP000285575"/>
    </source>
</evidence>
<feature type="domain" description="HPt" evidence="16">
    <location>
        <begin position="11"/>
        <end position="115"/>
    </location>
</feature>
<keyword evidence="9" id="KW-0067">ATP-binding</keyword>
<dbReference type="PROSITE" id="PS50894">
    <property type="entry name" value="HPT"/>
    <property type="match status" value="1"/>
</dbReference>
<dbReference type="EMBL" id="SACR01000001">
    <property type="protein sequence ID" value="RVU49026.1"/>
    <property type="molecule type" value="Genomic_DNA"/>
</dbReference>
<dbReference type="InterPro" id="IPR004358">
    <property type="entry name" value="Sig_transdc_His_kin-like_C"/>
</dbReference>
<dbReference type="InterPro" id="IPR004105">
    <property type="entry name" value="CheA-like_dim"/>
</dbReference>
<keyword evidence="7" id="KW-0547">Nucleotide-binding</keyword>
<dbReference type="RefSeq" id="WP_128226667.1">
    <property type="nucleotide sequence ID" value="NZ_SACR01000001.1"/>
</dbReference>
<dbReference type="PROSITE" id="PS50109">
    <property type="entry name" value="HIS_KIN"/>
    <property type="match status" value="1"/>
</dbReference>
<dbReference type="CDD" id="cd00088">
    <property type="entry name" value="HPT"/>
    <property type="match status" value="1"/>
</dbReference>
<evidence type="ECO:0000256" key="13">
    <source>
        <dbReference type="SAM" id="MobiDB-lite"/>
    </source>
</evidence>
<keyword evidence="8" id="KW-0418">Kinase</keyword>
<dbReference type="InterPro" id="IPR051315">
    <property type="entry name" value="Bact_Chemotaxis_CheA"/>
</dbReference>
<dbReference type="InterPro" id="IPR008207">
    <property type="entry name" value="Sig_transdc_His_kin_Hpt_dom"/>
</dbReference>
<dbReference type="InterPro" id="IPR005467">
    <property type="entry name" value="His_kinase_dom"/>
</dbReference>
<evidence type="ECO:0000313" key="17">
    <source>
        <dbReference type="EMBL" id="RVU49026.1"/>
    </source>
</evidence>
<dbReference type="FunFam" id="3.30.565.10:FF:000016">
    <property type="entry name" value="Chemotaxis protein CheA, putative"/>
    <property type="match status" value="1"/>
</dbReference>
<sequence>MKPDASAQAADLSFIQEALPAFISEAQEQIETLEQLLLQLEDTPEDSELLNALFRCAHTVKGSAGIFGLDRVVAFTHHVETLLDQLREGRLALTPALSTLLLKCNDQIRALVAQARQAAVDEADDAVAAREALVQQLLAATGSTHGAAAEQPQAASAGDARAAVGPPAGRLWHVAVAFGTDTFRNGMDPLAILNYVRGLGDMATVHCDIAGVPALDQLNPESCHLTFEFGLQTHATRAEIEGAFSFVRDDCTLQLVEPGGTAADFAALIEAMPDNPRLGDILVAAGAITRAQLQQGLRAQTAAAASGSAAPLGEILQATAGVPAQVVNAALSKQSRAREATQGGAGTPAVADDQRFIRVQADRLDAVINLLGELVIAGAGASLLARQTRQGTLIEANAQIGRLIEEIRNGTLQLRMVPIGETFSRFRRVVRDTAADLGKDVLLEITGGETELDKSVVERIADPLMHLVRNALDHGLETAAQRTAAGKPGQGRLTLSACHESGSILIRIVDDGRGIQRDKVLQRAWDRGLVERGVVPADADIDRLIFEPGFSTAEKVTNLSGRGVGMDVVRRNIEALRGTVVLNSTPGEGSCIEIRLPLTLAIIDGFLVGVGSSKFIFPLDAVVEVIENRPTVSALDERGRGFVELRGQVLPVVSLRALYALDGPAPDRTSVVVLQSSRRRYGVMVDSLLGQHQTVIKPLGRMFRSLRGMSGSSILGNGEVALIFDVHSLSQLAAEPPGPAGRPVAASPHPLSAASRSPNAPTEGQTP</sequence>
<dbReference type="InterPro" id="IPR036097">
    <property type="entry name" value="HisK_dim/P_sf"/>
</dbReference>
<dbReference type="PROSITE" id="PS50851">
    <property type="entry name" value="CHEW"/>
    <property type="match status" value="1"/>
</dbReference>
<evidence type="ECO:0000256" key="8">
    <source>
        <dbReference type="ARBA" id="ARBA00022777"/>
    </source>
</evidence>
<dbReference type="GO" id="GO:0005524">
    <property type="term" value="F:ATP binding"/>
    <property type="evidence" value="ECO:0007669"/>
    <property type="project" value="UniProtKB-KW"/>
</dbReference>
<evidence type="ECO:0000256" key="10">
    <source>
        <dbReference type="ARBA" id="ARBA00023012"/>
    </source>
</evidence>
<feature type="domain" description="Histidine kinase" evidence="14">
    <location>
        <begin position="399"/>
        <end position="600"/>
    </location>
</feature>
<dbReference type="PRINTS" id="PR00344">
    <property type="entry name" value="BCTRLSENSOR"/>
</dbReference>
<dbReference type="SMART" id="SM00073">
    <property type="entry name" value="HPT"/>
    <property type="match status" value="1"/>
</dbReference>
<dbReference type="SMART" id="SM00260">
    <property type="entry name" value="CheW"/>
    <property type="match status" value="1"/>
</dbReference>
<dbReference type="Pfam" id="PF02895">
    <property type="entry name" value="H-kinase_dim"/>
    <property type="match status" value="1"/>
</dbReference>
<dbReference type="SMART" id="SM01231">
    <property type="entry name" value="H-kinase_dim"/>
    <property type="match status" value="1"/>
</dbReference>
<evidence type="ECO:0000256" key="1">
    <source>
        <dbReference type="ARBA" id="ARBA00000085"/>
    </source>
</evidence>
<feature type="modified residue" description="Phosphohistidine" evidence="12">
    <location>
        <position position="58"/>
    </location>
</feature>
<dbReference type="SUPFAM" id="SSF47384">
    <property type="entry name" value="Homodimeric domain of signal transducing histidine kinase"/>
    <property type="match status" value="1"/>
</dbReference>
<dbReference type="PANTHER" id="PTHR43395">
    <property type="entry name" value="SENSOR HISTIDINE KINASE CHEA"/>
    <property type="match status" value="1"/>
</dbReference>
<evidence type="ECO:0000256" key="6">
    <source>
        <dbReference type="ARBA" id="ARBA00022679"/>
    </source>
</evidence>
<evidence type="ECO:0000256" key="7">
    <source>
        <dbReference type="ARBA" id="ARBA00022741"/>
    </source>
</evidence>
<evidence type="ECO:0000256" key="9">
    <source>
        <dbReference type="ARBA" id="ARBA00022840"/>
    </source>
</evidence>
<dbReference type="Pfam" id="PF01584">
    <property type="entry name" value="CheW"/>
    <property type="match status" value="1"/>
</dbReference>
<dbReference type="EC" id="2.7.13.3" evidence="2"/>
<dbReference type="InterPro" id="IPR036641">
    <property type="entry name" value="HPT_dom_sf"/>
</dbReference>
<accession>A0A437RQG5</accession>
<dbReference type="Pfam" id="PF01627">
    <property type="entry name" value="Hpt"/>
    <property type="match status" value="1"/>
</dbReference>
<dbReference type="FunFam" id="2.30.30.40:FF:000048">
    <property type="entry name" value="Chemotaxis protein CheA, putative"/>
    <property type="match status" value="1"/>
</dbReference>
<dbReference type="InterPro" id="IPR037006">
    <property type="entry name" value="CheA-like_homodim_sf"/>
</dbReference>
<keyword evidence="6" id="KW-0808">Transferase</keyword>
<evidence type="ECO:0000256" key="5">
    <source>
        <dbReference type="ARBA" id="ARBA00022553"/>
    </source>
</evidence>
<dbReference type="Gene3D" id="3.30.565.10">
    <property type="entry name" value="Histidine kinase-like ATPase, C-terminal domain"/>
    <property type="match status" value="1"/>
</dbReference>